<evidence type="ECO:0000313" key="2">
    <source>
        <dbReference type="Proteomes" id="UP001430290"/>
    </source>
</evidence>
<proteinExistence type="predicted"/>
<evidence type="ECO:0000313" key="1">
    <source>
        <dbReference type="EMBL" id="MBZ4187089.1"/>
    </source>
</evidence>
<accession>A0ABS7TGU3</accession>
<protein>
    <recommendedName>
        <fullName evidence="3">MBL fold metallo-hydrolase</fullName>
    </recommendedName>
</protein>
<evidence type="ECO:0008006" key="3">
    <source>
        <dbReference type="Google" id="ProtNLM"/>
    </source>
</evidence>
<dbReference type="InterPro" id="IPR036866">
    <property type="entry name" value="RibonucZ/Hydroxyglut_hydro"/>
</dbReference>
<reference evidence="1" key="1">
    <citation type="submission" date="2021-09" db="EMBL/GenBank/DDBJ databases">
        <authorList>
            <person name="Wu T."/>
            <person name="Guo S.Z."/>
        </authorList>
    </citation>
    <scope>NUCLEOTIDE SEQUENCE</scope>
    <source>
        <strain evidence="1">RSS-23</strain>
    </source>
</reference>
<sequence>MSRIHFVNVHPGDCTIIEHASGRVSMIDVCDGNIETVDRIIFEETALVKSASGNFGMCKKNTNPLDYCKRWGIADVFRFILSHPDMDHMDGIDEVVRQLGITNFWDSGARREKPDFGGGCPYLEKDWDRYISLRDKKEAGVTVVNPLDGARFKFANQAEDGKGGGDGLHVLAPTRELLADPDLEDDINEGSYVILYRSLGGRILLCGDAHDAAFEHIKRHHLADVQDVEIMLAPHHGRDSGRSYDFLDFIRPKLTIMGCAPCQHIDYGQWSRRNLTVLTSNQAGNIVVDSDESGLVISIENGRYAEALAGKAVHSDGQGMFAIYRISA</sequence>
<dbReference type="PANTHER" id="PTHR30619">
    <property type="entry name" value="DNA INTERNALIZATION/COMPETENCE PROTEIN COMEC/REC2"/>
    <property type="match status" value="1"/>
</dbReference>
<dbReference type="InterPro" id="IPR052159">
    <property type="entry name" value="Competence_DNA_uptake"/>
</dbReference>
<keyword evidence="2" id="KW-1185">Reference proteome</keyword>
<dbReference type="SUPFAM" id="SSF56281">
    <property type="entry name" value="Metallo-hydrolase/oxidoreductase"/>
    <property type="match status" value="1"/>
</dbReference>
<dbReference type="Gene3D" id="3.60.15.10">
    <property type="entry name" value="Ribonuclease Z/Hydroxyacylglutathione hydrolase-like"/>
    <property type="match status" value="1"/>
</dbReference>
<comment type="caution">
    <text evidence="1">The sequence shown here is derived from an EMBL/GenBank/DDBJ whole genome shotgun (WGS) entry which is preliminary data.</text>
</comment>
<dbReference type="Proteomes" id="UP001430290">
    <property type="component" value="Unassembled WGS sequence"/>
</dbReference>
<gene>
    <name evidence="1" type="ORF">K7B09_12230</name>
</gene>
<dbReference type="PANTHER" id="PTHR30619:SF1">
    <property type="entry name" value="RECOMBINATION PROTEIN 2"/>
    <property type="match status" value="1"/>
</dbReference>
<organism evidence="1 2">
    <name type="scientific">Thermomonas beijingensis</name>
    <dbReference type="NCBI Taxonomy" id="2872701"/>
    <lineage>
        <taxon>Bacteria</taxon>
        <taxon>Pseudomonadati</taxon>
        <taxon>Pseudomonadota</taxon>
        <taxon>Gammaproteobacteria</taxon>
        <taxon>Lysobacterales</taxon>
        <taxon>Lysobacteraceae</taxon>
        <taxon>Thermomonas</taxon>
    </lineage>
</organism>
<dbReference type="RefSeq" id="WP_223629758.1">
    <property type="nucleotide sequence ID" value="NZ_JAIQDJ010000011.1"/>
</dbReference>
<name>A0ABS7TGU3_9GAMM</name>
<dbReference type="EMBL" id="JAIQDJ010000011">
    <property type="protein sequence ID" value="MBZ4187089.1"/>
    <property type="molecule type" value="Genomic_DNA"/>
</dbReference>